<protein>
    <recommendedName>
        <fullName evidence="1">FAM69 protein-kinase domain-containing protein</fullName>
    </recommendedName>
</protein>
<dbReference type="PANTHER" id="PTHR46448:SF1">
    <property type="entry name" value="PROTEIN KINASE DOMAIN-CONTAINING PROTEIN"/>
    <property type="match status" value="1"/>
</dbReference>
<name>A7SNF2_NEMVE</name>
<organism evidence="2 3">
    <name type="scientific">Nematostella vectensis</name>
    <name type="common">Starlet sea anemone</name>
    <dbReference type="NCBI Taxonomy" id="45351"/>
    <lineage>
        <taxon>Eukaryota</taxon>
        <taxon>Metazoa</taxon>
        <taxon>Cnidaria</taxon>
        <taxon>Anthozoa</taxon>
        <taxon>Hexacorallia</taxon>
        <taxon>Actiniaria</taxon>
        <taxon>Edwardsiidae</taxon>
        <taxon>Nematostella</taxon>
    </lineage>
</organism>
<dbReference type="PhylomeDB" id="A7SNF2"/>
<dbReference type="OrthoDB" id="4062651at2759"/>
<dbReference type="eggNOG" id="KOG1187">
    <property type="taxonomic scope" value="Eukaryota"/>
</dbReference>
<dbReference type="InterPro" id="IPR022049">
    <property type="entry name" value="FAM69_kinase_dom"/>
</dbReference>
<dbReference type="Gene3D" id="1.10.510.10">
    <property type="entry name" value="Transferase(Phosphotransferase) domain 1"/>
    <property type="match status" value="1"/>
</dbReference>
<proteinExistence type="predicted"/>
<dbReference type="STRING" id="45351.A7SNF2"/>
<dbReference type="HOGENOM" id="CLU_044025_0_0_1"/>
<dbReference type="OMA" id="FQLYGYC"/>
<feature type="domain" description="FAM69 protein-kinase" evidence="1">
    <location>
        <begin position="15"/>
        <end position="138"/>
    </location>
</feature>
<keyword evidence="3" id="KW-1185">Reference proteome</keyword>
<dbReference type="Pfam" id="PF12260">
    <property type="entry name" value="PIP49_C"/>
    <property type="match status" value="1"/>
</dbReference>
<sequence>MVTELGEPLEVLRLLQLPWQERLRVCLGLLRLIAYMEHSPLGPLIIRDFRHQQFVLVDGEIKLCDVDDVDNEQRACATDEDCVVRTVHGNRTLTCGSDRTCLGYNQAVNILNTCRYFLDHILIPEAPDVFREELQAIVIGGNSMQLTSEQLLTRLQGVVDRVREGEHIKIDPQAIANFDEFPEMDFPALHDYYCEYSRQVGACQVAVGSLDQAKEKCAEDPQCRAFVVTSARTWIGHMIVYMKDGASGMRYNKDTVTFVKKLRPQGHEDRILTRFFKLTFN</sequence>
<evidence type="ECO:0000313" key="2">
    <source>
        <dbReference type="EMBL" id="EDO34769.1"/>
    </source>
</evidence>
<dbReference type="AlphaFoldDB" id="A7SNF2"/>
<dbReference type="InParanoid" id="A7SNF2"/>
<dbReference type="Proteomes" id="UP000001593">
    <property type="component" value="Unassembled WGS sequence"/>
</dbReference>
<reference evidence="2 3" key="1">
    <citation type="journal article" date="2007" name="Science">
        <title>Sea anemone genome reveals ancestral eumetazoan gene repertoire and genomic organization.</title>
        <authorList>
            <person name="Putnam N.H."/>
            <person name="Srivastava M."/>
            <person name="Hellsten U."/>
            <person name="Dirks B."/>
            <person name="Chapman J."/>
            <person name="Salamov A."/>
            <person name="Terry A."/>
            <person name="Shapiro H."/>
            <person name="Lindquist E."/>
            <person name="Kapitonov V.V."/>
            <person name="Jurka J."/>
            <person name="Genikhovich G."/>
            <person name="Grigoriev I.V."/>
            <person name="Lucas S.M."/>
            <person name="Steele R.E."/>
            <person name="Finnerty J.R."/>
            <person name="Technau U."/>
            <person name="Martindale M.Q."/>
            <person name="Rokhsar D.S."/>
        </authorList>
    </citation>
    <scope>NUCLEOTIDE SEQUENCE [LARGE SCALE GENOMIC DNA]</scope>
    <source>
        <strain evidence="3">CH2 X CH6</strain>
    </source>
</reference>
<gene>
    <name evidence="2" type="ORF">NEMVEDRAFT_v1g191663</name>
</gene>
<dbReference type="KEGG" id="nve:5506154"/>
<accession>A7SNF2</accession>
<dbReference type="GO" id="GO:0004715">
    <property type="term" value="F:non-membrane spanning protein tyrosine kinase activity"/>
    <property type="evidence" value="ECO:0007669"/>
    <property type="project" value="InterPro"/>
</dbReference>
<dbReference type="InterPro" id="IPR042983">
    <property type="entry name" value="PKDCC"/>
</dbReference>
<dbReference type="PANTHER" id="PTHR46448">
    <property type="entry name" value="PROTEIN KINASE DOMAIN-CONTAINING PROTEIN"/>
    <property type="match status" value="1"/>
</dbReference>
<evidence type="ECO:0000259" key="1">
    <source>
        <dbReference type="Pfam" id="PF12260"/>
    </source>
</evidence>
<dbReference type="EMBL" id="DS469719">
    <property type="protein sequence ID" value="EDO34769.1"/>
    <property type="molecule type" value="Genomic_DNA"/>
</dbReference>
<evidence type="ECO:0000313" key="3">
    <source>
        <dbReference type="Proteomes" id="UP000001593"/>
    </source>
</evidence>